<dbReference type="Gene3D" id="3.10.400.10">
    <property type="entry name" value="Sulfate adenylyltransferase"/>
    <property type="match status" value="1"/>
</dbReference>
<dbReference type="EMBL" id="KE145354">
    <property type="protein sequence ID" value="EPE35586.1"/>
    <property type="molecule type" value="Genomic_DNA"/>
</dbReference>
<keyword evidence="2" id="KW-1185">Reference proteome</keyword>
<dbReference type="GeneID" id="19470327"/>
<proteinExistence type="predicted"/>
<gene>
    <name evidence="1" type="ORF">GLAREA_11286</name>
</gene>
<dbReference type="Proteomes" id="UP000016922">
    <property type="component" value="Unassembled WGS sequence"/>
</dbReference>
<dbReference type="KEGG" id="glz:GLAREA_11286"/>
<sequence length="221" mass="25480">MTIEFWTEWHQRFWEKSLDHDGTSFGDGRGRKVMNMIYEVVYPITKPLTADSNPVKAFLQLVERMTSLQVTADQVKEVFEFVPGDGQLSKYWNSCAVRGGRTAKIDFPVPKDLNLEVGDYSIGLGLFGEPYLLIRTAWLGERNFESVEEDLIFADGGIGREQWQESRVEYWKDETDNDGTLFVMAEEILCCVKDLKLFGPNLKKNFLKNNYINQFLIPTLI</sequence>
<evidence type="ECO:0000313" key="1">
    <source>
        <dbReference type="EMBL" id="EPE35586.1"/>
    </source>
</evidence>
<accession>S3DUE6</accession>
<protein>
    <submittedName>
        <fullName evidence="1">PUA</fullName>
    </submittedName>
</protein>
<evidence type="ECO:0000313" key="2">
    <source>
        <dbReference type="Proteomes" id="UP000016922"/>
    </source>
</evidence>
<dbReference type="OrthoDB" id="10312843at2759"/>
<reference evidence="1 2" key="1">
    <citation type="journal article" date="2013" name="BMC Genomics">
        <title>Genomics-driven discovery of the pneumocandin biosynthetic gene cluster in the fungus Glarea lozoyensis.</title>
        <authorList>
            <person name="Chen L."/>
            <person name="Yue Q."/>
            <person name="Zhang X."/>
            <person name="Xiang M."/>
            <person name="Wang C."/>
            <person name="Li S."/>
            <person name="Che Y."/>
            <person name="Ortiz-Lopez F.J."/>
            <person name="Bills G.F."/>
            <person name="Liu X."/>
            <person name="An Z."/>
        </authorList>
    </citation>
    <scope>NUCLEOTIDE SEQUENCE [LARGE SCALE GENOMIC DNA]</scope>
    <source>
        <strain evidence="2">ATCC 20868 / MF5171</strain>
    </source>
</reference>
<dbReference type="AlphaFoldDB" id="S3DUE6"/>
<name>S3DUE6_GLAL2</name>
<organism evidence="1 2">
    <name type="scientific">Glarea lozoyensis (strain ATCC 20868 / MF5171)</name>
    <dbReference type="NCBI Taxonomy" id="1116229"/>
    <lineage>
        <taxon>Eukaryota</taxon>
        <taxon>Fungi</taxon>
        <taxon>Dikarya</taxon>
        <taxon>Ascomycota</taxon>
        <taxon>Pezizomycotina</taxon>
        <taxon>Leotiomycetes</taxon>
        <taxon>Helotiales</taxon>
        <taxon>Helotiaceae</taxon>
        <taxon>Glarea</taxon>
    </lineage>
</organism>
<dbReference type="HOGENOM" id="CLU_1250770_0_0_1"/>
<dbReference type="RefSeq" id="XP_008077665.1">
    <property type="nucleotide sequence ID" value="XM_008079474.1"/>
</dbReference>